<keyword evidence="3" id="KW-0479">Metal-binding</keyword>
<evidence type="ECO:0000256" key="2">
    <source>
        <dbReference type="ARBA" id="ARBA00023239"/>
    </source>
</evidence>
<dbReference type="RefSeq" id="WP_089281134.1">
    <property type="nucleotide sequence ID" value="NZ_FZOJ01000001.1"/>
</dbReference>
<sequence length="397" mass="43550">MLTGKNIVVGVTGGIAAYKACDIVSQLKKLNANVDVMMTKAAMEFVKPYTFQALSQNPVITDLFETPRYWDIEHISLAQKADIILVAPATANIIGKIAHGIADDILSTTIMASTAKVVFAPAMNTKMYENQILQSNMKRLIDLGYGFIPPGEGRLACGDVGTGKLAEVSKIVEFLLELEREDKDLLGKKILITAGPTVESIDPVRFITNHSSGKMGYALAEAASKRGAKVTLVSGPTNLTPPCHVKFISIKSTLDMYEAVMSNFRQQDIIIKSAAVADYRPKDVVDKKIKKQEGDLSITLVRNPDILLELGKIKDDRVLVGFAAETDHLIEYAKEKIIKKNLDFIVANDVTQQGAGFGTDTNIVCLIDKNNHIKKIDKATKLEIAHQILNKTKEFYQ</sequence>
<comment type="similarity">
    <text evidence="3 4">In the N-terminal section; belongs to the HFCD (homo-oligomeric flavin containing Cys decarboxylase) superfamily.</text>
</comment>
<dbReference type="GO" id="GO:0015937">
    <property type="term" value="P:coenzyme A biosynthetic process"/>
    <property type="evidence" value="ECO:0007669"/>
    <property type="project" value="UniProtKB-UniRule"/>
</dbReference>
<dbReference type="Gene3D" id="3.40.50.1950">
    <property type="entry name" value="Flavin prenyltransferase-like"/>
    <property type="match status" value="1"/>
</dbReference>
<dbReference type="GO" id="GO:0004632">
    <property type="term" value="F:phosphopantothenate--cysteine ligase activity"/>
    <property type="evidence" value="ECO:0007669"/>
    <property type="project" value="UniProtKB-UniRule"/>
</dbReference>
<feature type="binding site" evidence="3">
    <location>
        <position position="340"/>
    </location>
    <ligand>
        <name>CTP</name>
        <dbReference type="ChEBI" id="CHEBI:37563"/>
    </ligand>
</feature>
<feature type="binding site" evidence="3">
    <location>
        <position position="322"/>
    </location>
    <ligand>
        <name>CTP</name>
        <dbReference type="ChEBI" id="CHEBI:37563"/>
    </ligand>
</feature>
<dbReference type="GO" id="GO:0071513">
    <property type="term" value="C:phosphopantothenoylcysteine decarboxylase complex"/>
    <property type="evidence" value="ECO:0007669"/>
    <property type="project" value="TreeGrafter"/>
</dbReference>
<comment type="cofactor">
    <cofactor evidence="3">
        <name>FMN</name>
        <dbReference type="ChEBI" id="CHEBI:58210"/>
    </cofactor>
    <text evidence="3">Binds 1 FMN per subunit.</text>
</comment>
<name>A0A239A5H7_9FIRM</name>
<dbReference type="GO" id="GO:0015941">
    <property type="term" value="P:pantothenate catabolic process"/>
    <property type="evidence" value="ECO:0007669"/>
    <property type="project" value="InterPro"/>
</dbReference>
<evidence type="ECO:0000259" key="5">
    <source>
        <dbReference type="Pfam" id="PF02441"/>
    </source>
</evidence>
<dbReference type="NCBIfam" id="TIGR00521">
    <property type="entry name" value="coaBC_dfp"/>
    <property type="match status" value="1"/>
</dbReference>
<dbReference type="Proteomes" id="UP000198304">
    <property type="component" value="Unassembled WGS sequence"/>
</dbReference>
<dbReference type="HAMAP" id="MF_02225">
    <property type="entry name" value="CoaBC"/>
    <property type="match status" value="1"/>
</dbReference>
<comment type="cofactor">
    <cofactor evidence="3">
        <name>Mg(2+)</name>
        <dbReference type="ChEBI" id="CHEBI:18420"/>
    </cofactor>
</comment>
<dbReference type="SUPFAM" id="SSF52507">
    <property type="entry name" value="Homo-oligomeric flavin-containing Cys decarboxylases, HFCD"/>
    <property type="match status" value="1"/>
</dbReference>
<dbReference type="Gene3D" id="3.40.50.10300">
    <property type="entry name" value="CoaB-like"/>
    <property type="match status" value="1"/>
</dbReference>
<protein>
    <recommendedName>
        <fullName evidence="3">Coenzyme A biosynthesis bifunctional protein CoaBC</fullName>
    </recommendedName>
    <alternativeName>
        <fullName evidence="3">DNA/pantothenate metabolism flavoprotein</fullName>
    </alternativeName>
    <alternativeName>
        <fullName evidence="3">Phosphopantothenoylcysteine synthetase/decarboxylase</fullName>
        <shortName evidence="3">PPCS-PPCDC</shortName>
    </alternativeName>
    <domain>
        <recommendedName>
            <fullName evidence="3">Phosphopantothenoylcysteine decarboxylase</fullName>
            <shortName evidence="3">PPC decarboxylase</shortName>
            <shortName evidence="3">PPC-DC</shortName>
            <ecNumber evidence="3">4.1.1.36</ecNumber>
        </recommendedName>
        <alternativeName>
            <fullName evidence="3">CoaC</fullName>
        </alternativeName>
    </domain>
    <domain>
        <recommendedName>
            <fullName evidence="3">Phosphopantothenate--cysteine ligase</fullName>
            <ecNumber evidence="3">6.3.2.5</ecNumber>
        </recommendedName>
        <alternativeName>
            <fullName evidence="3">CoaB</fullName>
        </alternativeName>
        <alternativeName>
            <fullName evidence="3">Phosphopantothenoylcysteine synthetase</fullName>
            <shortName evidence="3">PPC synthetase</shortName>
            <shortName evidence="3">PPC-S</shortName>
        </alternativeName>
    </domain>
</protein>
<dbReference type="Pfam" id="PF04127">
    <property type="entry name" value="DFP"/>
    <property type="match status" value="1"/>
</dbReference>
<comment type="pathway">
    <text evidence="3 4">Cofactor biosynthesis; coenzyme A biosynthesis; CoA from (R)-pantothenate: step 2/5.</text>
</comment>
<feature type="domain" description="DNA/pantothenate metabolism flavoprotein C-terminal" evidence="6">
    <location>
        <begin position="186"/>
        <end position="393"/>
    </location>
</feature>
<evidence type="ECO:0000313" key="8">
    <source>
        <dbReference type="Proteomes" id="UP000198304"/>
    </source>
</evidence>
<keyword evidence="2 3" id="KW-0456">Lyase</keyword>
<keyword evidence="3" id="KW-0460">Magnesium</keyword>
<reference evidence="7 8" key="1">
    <citation type="submission" date="2017-06" db="EMBL/GenBank/DDBJ databases">
        <authorList>
            <person name="Kim H.J."/>
            <person name="Triplett B.A."/>
        </authorList>
    </citation>
    <scope>NUCLEOTIDE SEQUENCE [LARGE SCALE GENOMIC DNA]</scope>
    <source>
        <strain evidence="7 8">SCA</strain>
    </source>
</reference>
<feature type="binding site" evidence="3">
    <location>
        <begin position="304"/>
        <end position="307"/>
    </location>
    <ligand>
        <name>CTP</name>
        <dbReference type="ChEBI" id="CHEBI:37563"/>
    </ligand>
</feature>
<dbReference type="InterPro" id="IPR035929">
    <property type="entry name" value="CoaB-like_sf"/>
</dbReference>
<feature type="binding site" evidence="3">
    <location>
        <position position="336"/>
    </location>
    <ligand>
        <name>CTP</name>
        <dbReference type="ChEBI" id="CHEBI:37563"/>
    </ligand>
</feature>
<evidence type="ECO:0000259" key="6">
    <source>
        <dbReference type="Pfam" id="PF04127"/>
    </source>
</evidence>
<dbReference type="GO" id="GO:0004633">
    <property type="term" value="F:phosphopantothenoylcysteine decarboxylase activity"/>
    <property type="evidence" value="ECO:0007669"/>
    <property type="project" value="UniProtKB-UniRule"/>
</dbReference>
<comment type="caution">
    <text evidence="3">Lacks conserved residue(s) required for the propagation of feature annotation.</text>
</comment>
<keyword evidence="8" id="KW-1185">Reference proteome</keyword>
<feature type="region of interest" description="Phosphopantothenate--cysteine ligase" evidence="3">
    <location>
        <begin position="190"/>
        <end position="397"/>
    </location>
</feature>
<dbReference type="OrthoDB" id="9802554at2"/>
<keyword evidence="3 4" id="KW-0285">Flavoprotein</keyword>
<dbReference type="InterPro" id="IPR007085">
    <property type="entry name" value="DNA/pantothenate-metab_flavo_C"/>
</dbReference>
<dbReference type="EC" id="6.3.2.5" evidence="3"/>
<dbReference type="SUPFAM" id="SSF102645">
    <property type="entry name" value="CoaB-like"/>
    <property type="match status" value="1"/>
</dbReference>
<keyword evidence="3 4" id="KW-0288">FMN</keyword>
<feature type="active site" description="Proton donor" evidence="3">
    <location>
        <position position="157"/>
    </location>
</feature>
<keyword evidence="3" id="KW-0511">Multifunctional enzyme</keyword>
<accession>A0A239A5H7</accession>
<evidence type="ECO:0000256" key="3">
    <source>
        <dbReference type="HAMAP-Rule" id="MF_02225"/>
    </source>
</evidence>
<evidence type="ECO:0000256" key="1">
    <source>
        <dbReference type="ARBA" id="ARBA00022793"/>
    </source>
</evidence>
<feature type="binding site" evidence="3">
    <location>
        <position position="288"/>
    </location>
    <ligand>
        <name>CTP</name>
        <dbReference type="ChEBI" id="CHEBI:37563"/>
    </ligand>
</feature>
<comment type="catalytic activity">
    <reaction evidence="3 4">
        <text>(R)-4'-phosphopantothenate + L-cysteine + CTP = N-[(R)-4-phosphopantothenoyl]-L-cysteine + CMP + diphosphate + H(+)</text>
        <dbReference type="Rhea" id="RHEA:19397"/>
        <dbReference type="ChEBI" id="CHEBI:10986"/>
        <dbReference type="ChEBI" id="CHEBI:15378"/>
        <dbReference type="ChEBI" id="CHEBI:33019"/>
        <dbReference type="ChEBI" id="CHEBI:35235"/>
        <dbReference type="ChEBI" id="CHEBI:37563"/>
        <dbReference type="ChEBI" id="CHEBI:59458"/>
        <dbReference type="ChEBI" id="CHEBI:60377"/>
        <dbReference type="EC" id="6.3.2.5"/>
    </reaction>
</comment>
<comment type="function">
    <text evidence="4">Catalyzes two steps in the biosynthesis of coenzyme A. In the first step cysteine is conjugated to 4'-phosphopantothenate to form 4-phosphopantothenoylcysteine, in the latter compound is decarboxylated to form 4'-phosphopantotheine.</text>
</comment>
<dbReference type="GO" id="GO:0010181">
    <property type="term" value="F:FMN binding"/>
    <property type="evidence" value="ECO:0007669"/>
    <property type="project" value="UniProtKB-UniRule"/>
</dbReference>
<feature type="binding site" evidence="3">
    <location>
        <position position="278"/>
    </location>
    <ligand>
        <name>CTP</name>
        <dbReference type="ChEBI" id="CHEBI:37563"/>
    </ligand>
</feature>
<dbReference type="AlphaFoldDB" id="A0A239A5H7"/>
<comment type="catalytic activity">
    <reaction evidence="3 4">
        <text>N-[(R)-4-phosphopantothenoyl]-L-cysteine + H(+) = (R)-4'-phosphopantetheine + CO2</text>
        <dbReference type="Rhea" id="RHEA:16793"/>
        <dbReference type="ChEBI" id="CHEBI:15378"/>
        <dbReference type="ChEBI" id="CHEBI:16526"/>
        <dbReference type="ChEBI" id="CHEBI:59458"/>
        <dbReference type="ChEBI" id="CHEBI:61723"/>
        <dbReference type="EC" id="4.1.1.36"/>
    </reaction>
</comment>
<keyword evidence="1 3" id="KW-0210">Decarboxylase</keyword>
<comment type="similarity">
    <text evidence="3 4">In the C-terminal section; belongs to the PPC synthetase family.</text>
</comment>
<comment type="function">
    <text evidence="3">Catalyzes two sequential steps in the biosynthesis of coenzyme A. In the first step cysteine is conjugated to 4'-phosphopantothenate to form 4-phosphopantothenoylcysteine. In the second step the latter compound is decarboxylated to form 4'-phosphopantotheine.</text>
</comment>
<dbReference type="Pfam" id="PF02441">
    <property type="entry name" value="Flavoprotein"/>
    <property type="match status" value="1"/>
</dbReference>
<evidence type="ECO:0000256" key="4">
    <source>
        <dbReference type="RuleBase" id="RU364078"/>
    </source>
</evidence>
<feature type="region of interest" description="Phosphopantothenoylcysteine decarboxylase" evidence="3">
    <location>
        <begin position="1"/>
        <end position="189"/>
    </location>
</feature>
<keyword evidence="3 4" id="KW-0436">Ligase</keyword>
<dbReference type="UniPathway" id="UPA00241">
    <property type="reaction ID" value="UER00353"/>
</dbReference>
<dbReference type="InterPro" id="IPR005252">
    <property type="entry name" value="CoaBC"/>
</dbReference>
<proteinExistence type="inferred from homology"/>
<comment type="pathway">
    <text evidence="3 4">Cofactor biosynthesis; coenzyme A biosynthesis; CoA from (R)-pantothenate: step 3/5.</text>
</comment>
<gene>
    <name evidence="3" type="primary">coaBC</name>
    <name evidence="7" type="ORF">SAMN05446037_1001355</name>
</gene>
<dbReference type="EMBL" id="FZOJ01000001">
    <property type="protein sequence ID" value="SNR90897.1"/>
    <property type="molecule type" value="Genomic_DNA"/>
</dbReference>
<dbReference type="PANTHER" id="PTHR14359:SF6">
    <property type="entry name" value="PHOSPHOPANTOTHENOYLCYSTEINE DECARBOXYLASE"/>
    <property type="match status" value="1"/>
</dbReference>
<dbReference type="GO" id="GO:0046872">
    <property type="term" value="F:metal ion binding"/>
    <property type="evidence" value="ECO:0007669"/>
    <property type="project" value="UniProtKB-KW"/>
</dbReference>
<feature type="domain" description="Flavoprotein" evidence="5">
    <location>
        <begin position="5"/>
        <end position="177"/>
    </location>
</feature>
<dbReference type="InterPro" id="IPR003382">
    <property type="entry name" value="Flavoprotein"/>
</dbReference>
<dbReference type="PANTHER" id="PTHR14359">
    <property type="entry name" value="HOMO-OLIGOMERIC FLAVIN CONTAINING CYS DECARBOXYLASE FAMILY"/>
    <property type="match status" value="1"/>
</dbReference>
<dbReference type="InterPro" id="IPR036551">
    <property type="entry name" value="Flavin_trans-like"/>
</dbReference>
<evidence type="ECO:0000313" key="7">
    <source>
        <dbReference type="EMBL" id="SNR90897.1"/>
    </source>
</evidence>
<dbReference type="EC" id="4.1.1.36" evidence="3"/>
<organism evidence="7 8">
    <name type="scientific">Anaerovirgula multivorans</name>
    <dbReference type="NCBI Taxonomy" id="312168"/>
    <lineage>
        <taxon>Bacteria</taxon>
        <taxon>Bacillati</taxon>
        <taxon>Bacillota</taxon>
        <taxon>Clostridia</taxon>
        <taxon>Peptostreptococcales</taxon>
        <taxon>Natronincolaceae</taxon>
        <taxon>Anaerovirgula</taxon>
    </lineage>
</organism>